<dbReference type="Pfam" id="PF02798">
    <property type="entry name" value="GST_N"/>
    <property type="match status" value="1"/>
</dbReference>
<organism evidence="7 8">
    <name type="scientific">Zingiber officinale</name>
    <name type="common">Ginger</name>
    <name type="synonym">Amomum zingiber</name>
    <dbReference type="NCBI Taxonomy" id="94328"/>
    <lineage>
        <taxon>Eukaryota</taxon>
        <taxon>Viridiplantae</taxon>
        <taxon>Streptophyta</taxon>
        <taxon>Embryophyta</taxon>
        <taxon>Tracheophyta</taxon>
        <taxon>Spermatophyta</taxon>
        <taxon>Magnoliopsida</taxon>
        <taxon>Liliopsida</taxon>
        <taxon>Zingiberales</taxon>
        <taxon>Zingiberaceae</taxon>
        <taxon>Zingiber</taxon>
    </lineage>
</organism>
<dbReference type="InterPro" id="IPR004045">
    <property type="entry name" value="Glutathione_S-Trfase_N"/>
</dbReference>
<dbReference type="Proteomes" id="UP000734854">
    <property type="component" value="Unassembled WGS sequence"/>
</dbReference>
<dbReference type="GO" id="GO:0005737">
    <property type="term" value="C:cytoplasm"/>
    <property type="evidence" value="ECO:0007669"/>
    <property type="project" value="TreeGrafter"/>
</dbReference>
<dbReference type="Gene3D" id="1.20.1050.10">
    <property type="match status" value="1"/>
</dbReference>
<dbReference type="InterPro" id="IPR040079">
    <property type="entry name" value="Glutathione_S-Trfase"/>
</dbReference>
<protein>
    <recommendedName>
        <fullName evidence="1">glutathione transferase</fullName>
        <ecNumber evidence="1">2.5.1.18</ecNumber>
    </recommendedName>
</protein>
<dbReference type="InterPro" id="IPR045074">
    <property type="entry name" value="GST_C_Tau"/>
</dbReference>
<dbReference type="CDD" id="cd03185">
    <property type="entry name" value="GST_C_Tau"/>
    <property type="match status" value="1"/>
</dbReference>
<sequence>MAGATAEDVKVLGLSLSPFVIRVRIALRLKRVEYELVEVRITEPKSEILVKSNPVYKKIPVLLHRGKPICESAVIVQYIDEEWTDGGGSSSILPADPFDRAIARFWAAYIDIKVKVPVFAIHQIKNKTFDAYFFDLNQLPAPVRALRFETEAAKEVELAEQIRQALGLLEEAFVECGKGKGFFGGDAVGYVDIALGSYLGWMMALEKAKSVKLLDAEKLPRLAGWAERFLAEESVKGLVPDADEYQKFYAAAAARTSATPA</sequence>
<gene>
    <name evidence="7" type="ORF">ZIOFF_014222</name>
</gene>
<dbReference type="InterPro" id="IPR036282">
    <property type="entry name" value="Glutathione-S-Trfase_C_sf"/>
</dbReference>
<dbReference type="Pfam" id="PF13410">
    <property type="entry name" value="GST_C_2"/>
    <property type="match status" value="1"/>
</dbReference>
<dbReference type="SUPFAM" id="SSF47616">
    <property type="entry name" value="GST C-terminal domain-like"/>
    <property type="match status" value="1"/>
</dbReference>
<name>A0A8J5HBB8_ZINOF</name>
<proteinExistence type="inferred from homology"/>
<reference evidence="7 8" key="1">
    <citation type="submission" date="2020-08" db="EMBL/GenBank/DDBJ databases">
        <title>Plant Genome Project.</title>
        <authorList>
            <person name="Zhang R.-G."/>
        </authorList>
    </citation>
    <scope>NUCLEOTIDE SEQUENCE [LARGE SCALE GENOMIC DNA]</scope>
    <source>
        <tissue evidence="7">Rhizome</tissue>
    </source>
</reference>
<dbReference type="CDD" id="cd03058">
    <property type="entry name" value="GST_N_Tau"/>
    <property type="match status" value="1"/>
</dbReference>
<dbReference type="GO" id="GO:0006749">
    <property type="term" value="P:glutathione metabolic process"/>
    <property type="evidence" value="ECO:0007669"/>
    <property type="project" value="InterPro"/>
</dbReference>
<dbReference type="FunFam" id="3.40.30.10:FF:000044">
    <property type="entry name" value="Glutathione S-transferase GSTU6"/>
    <property type="match status" value="1"/>
</dbReference>
<dbReference type="EC" id="2.5.1.18" evidence="1"/>
<evidence type="ECO:0000259" key="6">
    <source>
        <dbReference type="PROSITE" id="PS50405"/>
    </source>
</evidence>
<comment type="similarity">
    <text evidence="3">Belongs to the GST superfamily. Tau family.</text>
</comment>
<evidence type="ECO:0000259" key="5">
    <source>
        <dbReference type="PROSITE" id="PS50404"/>
    </source>
</evidence>
<dbReference type="AlphaFoldDB" id="A0A8J5HBB8"/>
<dbReference type="InterPro" id="IPR045073">
    <property type="entry name" value="Omega/Tau-like"/>
</dbReference>
<keyword evidence="2" id="KW-0808">Transferase</keyword>
<dbReference type="InterPro" id="IPR036249">
    <property type="entry name" value="Thioredoxin-like_sf"/>
</dbReference>
<dbReference type="PANTHER" id="PTHR11260">
    <property type="entry name" value="GLUTATHIONE S-TRANSFERASE, GST, SUPERFAMILY, GST DOMAIN CONTAINING"/>
    <property type="match status" value="1"/>
</dbReference>
<dbReference type="EMBL" id="JACMSC010000004">
    <property type="protein sequence ID" value="KAG6524316.1"/>
    <property type="molecule type" value="Genomic_DNA"/>
</dbReference>
<dbReference type="InterPro" id="IPR010987">
    <property type="entry name" value="Glutathione-S-Trfase_C-like"/>
</dbReference>
<dbReference type="SFLD" id="SFLDG00358">
    <property type="entry name" value="Main_(cytGST)"/>
    <property type="match status" value="1"/>
</dbReference>
<dbReference type="GO" id="GO:0004364">
    <property type="term" value="F:glutathione transferase activity"/>
    <property type="evidence" value="ECO:0007669"/>
    <property type="project" value="UniProtKB-EC"/>
</dbReference>
<evidence type="ECO:0000256" key="2">
    <source>
        <dbReference type="ARBA" id="ARBA00022679"/>
    </source>
</evidence>
<dbReference type="PANTHER" id="PTHR11260:SF773">
    <property type="entry name" value="GLUTATHIONE S-TRANSFERASE U26"/>
    <property type="match status" value="1"/>
</dbReference>
<accession>A0A8J5HBB8</accession>
<dbReference type="PROSITE" id="PS50405">
    <property type="entry name" value="GST_CTER"/>
    <property type="match status" value="1"/>
</dbReference>
<dbReference type="SFLD" id="SFLDS00019">
    <property type="entry name" value="Glutathione_Transferase_(cytos"/>
    <property type="match status" value="1"/>
</dbReference>
<feature type="domain" description="GST N-terminal" evidence="5">
    <location>
        <begin position="7"/>
        <end position="87"/>
    </location>
</feature>
<evidence type="ECO:0000256" key="3">
    <source>
        <dbReference type="ARBA" id="ARBA00025743"/>
    </source>
</evidence>
<feature type="domain" description="GST C-terminal" evidence="6">
    <location>
        <begin position="96"/>
        <end position="261"/>
    </location>
</feature>
<dbReference type="Gene3D" id="3.40.30.10">
    <property type="entry name" value="Glutaredoxin"/>
    <property type="match status" value="1"/>
</dbReference>
<evidence type="ECO:0000313" key="7">
    <source>
        <dbReference type="EMBL" id="KAG6524316.1"/>
    </source>
</evidence>
<keyword evidence="8" id="KW-1185">Reference proteome</keyword>
<evidence type="ECO:0000313" key="8">
    <source>
        <dbReference type="Proteomes" id="UP000734854"/>
    </source>
</evidence>
<dbReference type="SUPFAM" id="SSF52833">
    <property type="entry name" value="Thioredoxin-like"/>
    <property type="match status" value="1"/>
</dbReference>
<evidence type="ECO:0000256" key="1">
    <source>
        <dbReference type="ARBA" id="ARBA00012452"/>
    </source>
</evidence>
<evidence type="ECO:0000256" key="4">
    <source>
        <dbReference type="ARBA" id="ARBA00047960"/>
    </source>
</evidence>
<comment type="catalytic activity">
    <reaction evidence="4">
        <text>RX + glutathione = an S-substituted glutathione + a halide anion + H(+)</text>
        <dbReference type="Rhea" id="RHEA:16437"/>
        <dbReference type="ChEBI" id="CHEBI:15378"/>
        <dbReference type="ChEBI" id="CHEBI:16042"/>
        <dbReference type="ChEBI" id="CHEBI:17792"/>
        <dbReference type="ChEBI" id="CHEBI:57925"/>
        <dbReference type="ChEBI" id="CHEBI:90779"/>
        <dbReference type="EC" id="2.5.1.18"/>
    </reaction>
</comment>
<comment type="caution">
    <text evidence="7">The sequence shown here is derived from an EMBL/GenBank/DDBJ whole genome shotgun (WGS) entry which is preliminary data.</text>
</comment>
<dbReference type="PROSITE" id="PS50404">
    <property type="entry name" value="GST_NTER"/>
    <property type="match status" value="1"/>
</dbReference>